<dbReference type="EMBL" id="JAEUBD010001178">
    <property type="protein sequence ID" value="KAH3664451.1"/>
    <property type="molecule type" value="Genomic_DNA"/>
</dbReference>
<organism evidence="2 3">
    <name type="scientific">Ogataea polymorpha</name>
    <dbReference type="NCBI Taxonomy" id="460523"/>
    <lineage>
        <taxon>Eukaryota</taxon>
        <taxon>Fungi</taxon>
        <taxon>Dikarya</taxon>
        <taxon>Ascomycota</taxon>
        <taxon>Saccharomycotina</taxon>
        <taxon>Pichiomycetes</taxon>
        <taxon>Pichiales</taxon>
        <taxon>Pichiaceae</taxon>
        <taxon>Ogataea</taxon>
    </lineage>
</organism>
<dbReference type="InterPro" id="IPR011059">
    <property type="entry name" value="Metal-dep_hydrolase_composite"/>
</dbReference>
<dbReference type="InterPro" id="IPR032466">
    <property type="entry name" value="Metal_Hydrolase"/>
</dbReference>
<feature type="domain" description="Amidohydrolase-related" evidence="1">
    <location>
        <begin position="64"/>
        <end position="413"/>
    </location>
</feature>
<gene>
    <name evidence="2" type="ORF">OGATHE_003266</name>
</gene>
<keyword evidence="3" id="KW-1185">Reference proteome</keyword>
<proteinExistence type="predicted"/>
<dbReference type="InterPro" id="IPR051781">
    <property type="entry name" value="Metallo-dep_Hydrolase"/>
</dbReference>
<dbReference type="SUPFAM" id="SSF51338">
    <property type="entry name" value="Composite domain of metallo-dependent hydrolases"/>
    <property type="match status" value="1"/>
</dbReference>
<protein>
    <recommendedName>
        <fullName evidence="1">Amidohydrolase-related domain-containing protein</fullName>
    </recommendedName>
</protein>
<dbReference type="InterPro" id="IPR006680">
    <property type="entry name" value="Amidohydro-rel"/>
</dbReference>
<dbReference type="CDD" id="cd01299">
    <property type="entry name" value="Met_dep_hydrolase_A"/>
    <property type="match status" value="1"/>
</dbReference>
<dbReference type="GO" id="GO:0016810">
    <property type="term" value="F:hydrolase activity, acting on carbon-nitrogen (but not peptide) bonds"/>
    <property type="evidence" value="ECO:0007669"/>
    <property type="project" value="InterPro"/>
</dbReference>
<reference evidence="2" key="1">
    <citation type="journal article" date="2021" name="Open Biol.">
        <title>Shared evolutionary footprints suggest mitochondrial oxidative damage underlies multiple complex I losses in fungi.</title>
        <authorList>
            <person name="Schikora-Tamarit M.A."/>
            <person name="Marcet-Houben M."/>
            <person name="Nosek J."/>
            <person name="Gabaldon T."/>
        </authorList>
    </citation>
    <scope>NUCLEOTIDE SEQUENCE</scope>
    <source>
        <strain evidence="2">NCAIM Y.01608</strain>
    </source>
</reference>
<dbReference type="InterPro" id="IPR057744">
    <property type="entry name" value="OTAase-like"/>
</dbReference>
<dbReference type="PANTHER" id="PTHR43135">
    <property type="entry name" value="ALPHA-D-RIBOSE 1-METHYLPHOSPHONATE 5-TRIPHOSPHATE DIPHOSPHATASE"/>
    <property type="match status" value="1"/>
</dbReference>
<dbReference type="AlphaFoldDB" id="A0A9P8P3M9"/>
<name>A0A9P8P3M9_9ASCO</name>
<sequence length="429" mass="46702">MKEYLPWELPAPQKYAFVNATVIDSAKGVAIDGLTVLTADGKIADVCKGAAPPGYTAVDCTGKYLCPGLFDNHVHVLAAPGEDNLKDLFQRQRDTAMFRAAKNIESMLARGFTSIRDTGGAEFAMFQAIEEGVIKGPRLFFSGPAISQTGGHGDFRGREIPSDHCNCHMPSLGVVADGVTECMRVARDNLRQGAHFLKIMGGGGVASPTDKLTNMQYTEDEIRAIVKVAESYDTFVTAHAYTSRSVRTCVLNGCMGIEHGNLMDDETAQLVASKGVYVTPTLITYKIMSTKEFSHFLSAESQEKNKVVLNSGLEFLTRAKKFGIKICYGSDLLGNLSAYQTSEFSLRAEVLSAADILKSATITPAEALKVDHLIGQIKPGFYADLLVLERNPLDDIGVLDQYEDNLRVVMKDGIVYKSNWGELKCEVKA</sequence>
<dbReference type="PANTHER" id="PTHR43135:SF3">
    <property type="entry name" value="ALPHA-D-RIBOSE 1-METHYLPHOSPHONATE 5-TRIPHOSPHATE DIPHOSPHATASE"/>
    <property type="match status" value="1"/>
</dbReference>
<dbReference type="Pfam" id="PF01979">
    <property type="entry name" value="Amidohydro_1"/>
    <property type="match status" value="1"/>
</dbReference>
<reference evidence="2" key="2">
    <citation type="submission" date="2021-01" db="EMBL/GenBank/DDBJ databases">
        <authorList>
            <person name="Schikora-Tamarit M.A."/>
        </authorList>
    </citation>
    <scope>NUCLEOTIDE SEQUENCE</scope>
    <source>
        <strain evidence="2">NCAIM Y.01608</strain>
    </source>
</reference>
<evidence type="ECO:0000259" key="1">
    <source>
        <dbReference type="Pfam" id="PF01979"/>
    </source>
</evidence>
<dbReference type="SUPFAM" id="SSF51556">
    <property type="entry name" value="Metallo-dependent hydrolases"/>
    <property type="match status" value="1"/>
</dbReference>
<dbReference type="Proteomes" id="UP000788993">
    <property type="component" value="Unassembled WGS sequence"/>
</dbReference>
<accession>A0A9P8P3M9</accession>
<evidence type="ECO:0000313" key="3">
    <source>
        <dbReference type="Proteomes" id="UP000788993"/>
    </source>
</evidence>
<dbReference type="Gene3D" id="2.30.40.10">
    <property type="entry name" value="Urease, subunit C, domain 1"/>
    <property type="match status" value="1"/>
</dbReference>
<comment type="caution">
    <text evidence="2">The sequence shown here is derived from an EMBL/GenBank/DDBJ whole genome shotgun (WGS) entry which is preliminary data.</text>
</comment>
<dbReference type="Gene3D" id="3.20.20.140">
    <property type="entry name" value="Metal-dependent hydrolases"/>
    <property type="match status" value="1"/>
</dbReference>
<evidence type="ECO:0000313" key="2">
    <source>
        <dbReference type="EMBL" id="KAH3664451.1"/>
    </source>
</evidence>